<dbReference type="InterPro" id="IPR014757">
    <property type="entry name" value="Tscrpt_reg_IclR_C"/>
</dbReference>
<evidence type="ECO:0000313" key="6">
    <source>
        <dbReference type="EMBL" id="MDQ1207608.1"/>
    </source>
</evidence>
<reference evidence="6 7" key="1">
    <citation type="submission" date="2023-07" db="EMBL/GenBank/DDBJ databases">
        <title>Functional and genomic diversity of the sorghum phyllosphere microbiome.</title>
        <authorList>
            <person name="Shade A."/>
        </authorList>
    </citation>
    <scope>NUCLEOTIDE SEQUENCE [LARGE SCALE GENOMIC DNA]</scope>
    <source>
        <strain evidence="6 7">SORGH_AS_0887</strain>
    </source>
</reference>
<proteinExistence type="predicted"/>
<dbReference type="InterPro" id="IPR005471">
    <property type="entry name" value="Tscrpt_reg_IclR_N"/>
</dbReference>
<evidence type="ECO:0000259" key="4">
    <source>
        <dbReference type="PROSITE" id="PS51077"/>
    </source>
</evidence>
<dbReference type="SUPFAM" id="SSF55781">
    <property type="entry name" value="GAF domain-like"/>
    <property type="match status" value="1"/>
</dbReference>
<dbReference type="PROSITE" id="PS51077">
    <property type="entry name" value="HTH_ICLR"/>
    <property type="match status" value="1"/>
</dbReference>
<dbReference type="Proteomes" id="UP001233360">
    <property type="component" value="Unassembled WGS sequence"/>
</dbReference>
<dbReference type="InterPro" id="IPR029016">
    <property type="entry name" value="GAF-like_dom_sf"/>
</dbReference>
<keyword evidence="1" id="KW-0805">Transcription regulation</keyword>
<dbReference type="SMART" id="SM00346">
    <property type="entry name" value="HTH_ICLR"/>
    <property type="match status" value="1"/>
</dbReference>
<comment type="caution">
    <text evidence="6">The sequence shown here is derived from an EMBL/GenBank/DDBJ whole genome shotgun (WGS) entry which is preliminary data.</text>
</comment>
<dbReference type="Gene3D" id="1.10.10.10">
    <property type="entry name" value="Winged helix-like DNA-binding domain superfamily/Winged helix DNA-binding domain"/>
    <property type="match status" value="1"/>
</dbReference>
<gene>
    <name evidence="6" type="ORF">QE380_000531</name>
</gene>
<dbReference type="PANTHER" id="PTHR30136">
    <property type="entry name" value="HELIX-TURN-HELIX TRANSCRIPTIONAL REGULATOR, ICLR FAMILY"/>
    <property type="match status" value="1"/>
</dbReference>
<feature type="domain" description="HTH iclR-type" evidence="4">
    <location>
        <begin position="36"/>
        <end position="98"/>
    </location>
</feature>
<accession>A0ABU0UTJ1</accession>
<evidence type="ECO:0000256" key="2">
    <source>
        <dbReference type="ARBA" id="ARBA00023125"/>
    </source>
</evidence>
<evidence type="ECO:0000256" key="3">
    <source>
        <dbReference type="ARBA" id="ARBA00023163"/>
    </source>
</evidence>
<keyword evidence="2 6" id="KW-0238">DNA-binding</keyword>
<dbReference type="Pfam" id="PF09339">
    <property type="entry name" value="HTH_IclR"/>
    <property type="match status" value="1"/>
</dbReference>
<dbReference type="GO" id="GO:0003677">
    <property type="term" value="F:DNA binding"/>
    <property type="evidence" value="ECO:0007669"/>
    <property type="project" value="UniProtKB-KW"/>
</dbReference>
<evidence type="ECO:0000313" key="7">
    <source>
        <dbReference type="Proteomes" id="UP001233360"/>
    </source>
</evidence>
<keyword evidence="7" id="KW-1185">Reference proteome</keyword>
<dbReference type="Gene3D" id="3.30.450.40">
    <property type="match status" value="1"/>
</dbReference>
<dbReference type="PROSITE" id="PS51078">
    <property type="entry name" value="ICLR_ED"/>
    <property type="match status" value="1"/>
</dbReference>
<dbReference type="EMBL" id="JAUTBK010000002">
    <property type="protein sequence ID" value="MDQ1207608.1"/>
    <property type="molecule type" value="Genomic_DNA"/>
</dbReference>
<name>A0ABU0UTJ1_ACIBI</name>
<feature type="domain" description="IclR-ED" evidence="5">
    <location>
        <begin position="99"/>
        <end position="279"/>
    </location>
</feature>
<dbReference type="Pfam" id="PF01614">
    <property type="entry name" value="IclR_C"/>
    <property type="match status" value="1"/>
</dbReference>
<dbReference type="RefSeq" id="WP_307001876.1">
    <property type="nucleotide sequence ID" value="NZ_JAUTBK010000002.1"/>
</dbReference>
<dbReference type="SUPFAM" id="SSF46785">
    <property type="entry name" value="Winged helix' DNA-binding domain"/>
    <property type="match status" value="1"/>
</dbReference>
<dbReference type="InterPro" id="IPR036388">
    <property type="entry name" value="WH-like_DNA-bd_sf"/>
</dbReference>
<dbReference type="InterPro" id="IPR036390">
    <property type="entry name" value="WH_DNA-bd_sf"/>
</dbReference>
<dbReference type="InterPro" id="IPR050707">
    <property type="entry name" value="HTH_MetabolicPath_Reg"/>
</dbReference>
<evidence type="ECO:0000259" key="5">
    <source>
        <dbReference type="PROSITE" id="PS51078"/>
    </source>
</evidence>
<evidence type="ECO:0000256" key="1">
    <source>
        <dbReference type="ARBA" id="ARBA00023015"/>
    </source>
</evidence>
<protein>
    <submittedName>
        <fullName evidence="6">DNA-binding IclR family transcriptional regulator</fullName>
    </submittedName>
</protein>
<organism evidence="6 7">
    <name type="scientific">Acinetobacter baylyi</name>
    <dbReference type="NCBI Taxonomy" id="202950"/>
    <lineage>
        <taxon>Bacteria</taxon>
        <taxon>Pseudomonadati</taxon>
        <taxon>Pseudomonadota</taxon>
        <taxon>Gammaproteobacteria</taxon>
        <taxon>Moraxellales</taxon>
        <taxon>Moraxellaceae</taxon>
        <taxon>Acinetobacter</taxon>
    </lineage>
</organism>
<sequence length="281" mass="31609">MSQSAETKNNDKTLNFDEIRLDPISHIHRENNPQFIASLARGLELLRCFSLQHQVLGNQELAKMTGLPKPTIARITNTLVSLGYLKQMPNSSKYMLDLGVLSLGYAALSNLSIRTTAHRFMEEMSMYAQAPVALAARDRLNMLYLDVVQTNSTMRRPIGSTLPLHNSSMGRACLAATPKQERYFLLEAIQKREPENWIEIKEKLDIAFDQYAEYGYCLSLGEWQQGINSVAVPLMSTKHGLYVFNCGAPSYALSTEKLIEDIGPRLKYMVNSIQDALTESL</sequence>
<keyword evidence="3" id="KW-0804">Transcription</keyword>
<dbReference type="PANTHER" id="PTHR30136:SF33">
    <property type="entry name" value="TRANSCRIPTIONAL REGULATORY PROTEIN"/>
    <property type="match status" value="1"/>
</dbReference>